<keyword evidence="1" id="KW-1185">Reference proteome</keyword>
<evidence type="ECO:0000313" key="1">
    <source>
        <dbReference type="Proteomes" id="UP000504631"/>
    </source>
</evidence>
<dbReference type="GeneID" id="117238120"/>
<evidence type="ECO:0000313" key="2">
    <source>
        <dbReference type="RefSeq" id="XP_033358659.1"/>
    </source>
</evidence>
<accession>A0A6J3L3H6</accession>
<dbReference type="KEGG" id="bvk:117238120"/>
<organism evidence="1 2">
    <name type="scientific">Bombus vosnesenskii</name>
    <dbReference type="NCBI Taxonomy" id="207650"/>
    <lineage>
        <taxon>Eukaryota</taxon>
        <taxon>Metazoa</taxon>
        <taxon>Ecdysozoa</taxon>
        <taxon>Arthropoda</taxon>
        <taxon>Hexapoda</taxon>
        <taxon>Insecta</taxon>
        <taxon>Pterygota</taxon>
        <taxon>Neoptera</taxon>
        <taxon>Endopterygota</taxon>
        <taxon>Hymenoptera</taxon>
        <taxon>Apocrita</taxon>
        <taxon>Aculeata</taxon>
        <taxon>Apoidea</taxon>
        <taxon>Anthophila</taxon>
        <taxon>Apidae</taxon>
        <taxon>Bombus</taxon>
        <taxon>Pyrobombus</taxon>
    </lineage>
</organism>
<name>A0A6J3L3H6_9HYME</name>
<dbReference type="Proteomes" id="UP000504631">
    <property type="component" value="Unplaced"/>
</dbReference>
<reference evidence="2" key="1">
    <citation type="submission" date="2025-08" db="UniProtKB">
        <authorList>
            <consortium name="RefSeq"/>
        </authorList>
    </citation>
    <scope>IDENTIFICATION</scope>
    <source>
        <tissue evidence="2">Muscle</tissue>
    </source>
</reference>
<protein>
    <submittedName>
        <fullName evidence="2">Uncharacterized protein LOC117238120</fullName>
    </submittedName>
</protein>
<proteinExistence type="predicted"/>
<dbReference type="RefSeq" id="XP_033358659.1">
    <property type="nucleotide sequence ID" value="XM_033502768.1"/>
</dbReference>
<sequence>MMDKKICDLCPLDHFNRIGCIVTTCNWPLLNIVQQRTNQPYLRKLEPIKGVRFKQPANSPQRHGSWTNLMYRPIVQGGFRYRGVYKLLPLDLPPSSPVLSRPAPAPPTDFRGITVYCCR</sequence>
<dbReference type="AlphaFoldDB" id="A0A6J3L3H6"/>
<gene>
    <name evidence="2" type="primary">LOC117238120</name>
</gene>